<evidence type="ECO:0000313" key="1">
    <source>
        <dbReference type="EMBL" id="WKA12753.1"/>
    </source>
</evidence>
<evidence type="ECO:0000313" key="2">
    <source>
        <dbReference type="Proteomes" id="UP001227230"/>
    </source>
</evidence>
<sequence>MPTSALTHRPEDLLTRLHCANAEACPPPPTPSVKSNYRNLKKSNPESLLLFVFTMDDLGPPTETKTKKTTIALTLPEENQATEQAIEMATAAVGATEMPKVTQKAKKVELGYDRMHAASGKGYRVVKATRGVV</sequence>
<proteinExistence type="predicted"/>
<keyword evidence="2" id="KW-1185">Reference proteome</keyword>
<gene>
    <name evidence="1" type="ORF">VitviT2T_030109</name>
</gene>
<protein>
    <submittedName>
        <fullName evidence="1">Uncharacterized protein</fullName>
    </submittedName>
</protein>
<organism evidence="1 2">
    <name type="scientific">Vitis vinifera</name>
    <name type="common">Grape</name>
    <dbReference type="NCBI Taxonomy" id="29760"/>
    <lineage>
        <taxon>Eukaryota</taxon>
        <taxon>Viridiplantae</taxon>
        <taxon>Streptophyta</taxon>
        <taxon>Embryophyta</taxon>
        <taxon>Tracheophyta</taxon>
        <taxon>Spermatophyta</taxon>
        <taxon>Magnoliopsida</taxon>
        <taxon>eudicotyledons</taxon>
        <taxon>Gunneridae</taxon>
        <taxon>Pentapetalae</taxon>
        <taxon>rosids</taxon>
        <taxon>Vitales</taxon>
        <taxon>Vitaceae</taxon>
        <taxon>Viteae</taxon>
        <taxon>Vitis</taxon>
    </lineage>
</organism>
<accession>A0ABY9DYN8</accession>
<name>A0ABY9DYN8_VITVI</name>
<reference evidence="1 2" key="1">
    <citation type="journal article" date="2023" name="Hortic Res">
        <title>The complete reference genome for grapevine (Vitis vinifera L.) genetics and breeding.</title>
        <authorList>
            <person name="Shi X."/>
            <person name="Cao S."/>
            <person name="Wang X."/>
            <person name="Huang S."/>
            <person name="Wang Y."/>
            <person name="Liu Z."/>
            <person name="Liu W."/>
            <person name="Leng X."/>
            <person name="Peng Y."/>
            <person name="Wang N."/>
            <person name="Wang Y."/>
            <person name="Ma Z."/>
            <person name="Xu X."/>
            <person name="Zhang F."/>
            <person name="Xue H."/>
            <person name="Zhong H."/>
            <person name="Wang Y."/>
            <person name="Zhang K."/>
            <person name="Velt A."/>
            <person name="Avia K."/>
            <person name="Holtgrawe D."/>
            <person name="Grimplet J."/>
            <person name="Matus J.T."/>
            <person name="Ware D."/>
            <person name="Wu X."/>
            <person name="Wang H."/>
            <person name="Liu C."/>
            <person name="Fang Y."/>
            <person name="Rustenholz C."/>
            <person name="Cheng Z."/>
            <person name="Xiao H."/>
            <person name="Zhou Y."/>
        </authorList>
    </citation>
    <scope>NUCLEOTIDE SEQUENCE [LARGE SCALE GENOMIC DNA]</scope>
    <source>
        <strain evidence="2">cv. Pinot noir / PN40024</strain>
        <tissue evidence="1">Leaf</tissue>
    </source>
</reference>
<dbReference type="EMBL" id="CP126666">
    <property type="protein sequence ID" value="WKA12753.1"/>
    <property type="molecule type" value="Genomic_DNA"/>
</dbReference>
<dbReference type="Proteomes" id="UP001227230">
    <property type="component" value="Chromosome 19"/>
</dbReference>